<reference evidence="1" key="1">
    <citation type="submission" date="2023-10" db="EMBL/GenBank/DDBJ databases">
        <authorList>
            <person name="Rodriguez Cubillos JULIANA M."/>
            <person name="De Vega J."/>
        </authorList>
    </citation>
    <scope>NUCLEOTIDE SEQUENCE</scope>
</reference>
<dbReference type="Proteomes" id="UP001177021">
    <property type="component" value="Unassembled WGS sequence"/>
</dbReference>
<organism evidence="1 2">
    <name type="scientific">Trifolium pratense</name>
    <name type="common">Red clover</name>
    <dbReference type="NCBI Taxonomy" id="57577"/>
    <lineage>
        <taxon>Eukaryota</taxon>
        <taxon>Viridiplantae</taxon>
        <taxon>Streptophyta</taxon>
        <taxon>Embryophyta</taxon>
        <taxon>Tracheophyta</taxon>
        <taxon>Spermatophyta</taxon>
        <taxon>Magnoliopsida</taxon>
        <taxon>eudicotyledons</taxon>
        <taxon>Gunneridae</taxon>
        <taxon>Pentapetalae</taxon>
        <taxon>rosids</taxon>
        <taxon>fabids</taxon>
        <taxon>Fabales</taxon>
        <taxon>Fabaceae</taxon>
        <taxon>Papilionoideae</taxon>
        <taxon>50 kb inversion clade</taxon>
        <taxon>NPAAA clade</taxon>
        <taxon>Hologalegina</taxon>
        <taxon>IRL clade</taxon>
        <taxon>Trifolieae</taxon>
        <taxon>Trifolium</taxon>
    </lineage>
</organism>
<gene>
    <name evidence="1" type="ORF">MILVUS5_LOCUS41224</name>
</gene>
<keyword evidence="2" id="KW-1185">Reference proteome</keyword>
<name>A0ACB0MBQ3_TRIPR</name>
<proteinExistence type="predicted"/>
<accession>A0ACB0MBQ3</accession>
<sequence>MDFIVTMFVLFVVSSFTVTSTNAVETVEKVEVSNLKASNVLDIGILKRDDFPDDFIFGAGSSAYQVEGAANQGGKGPSIWDTYANDHAERIKDGSNADITVDQYHRYKEDVEIVKDQNMDSYRFSISWPRILPKGRLSGGINQEGITYYHNLIDELLKKDITPFVTLFHWDLPQVLETEYGGFLSPQIIDDFHDYADLCFKEFGNKVTHWVTLNEPQMFTKGGYALGTYAPGRCSNPPCQDGNSGTEPYKVTHNLILAHAKVVHLYKSTYQKKHQKGKIGITLNTNWYMPFGDNNIPDKKAADRALDFQFGWYMEPLTTGDYSKSMRAIVKDRLPKFTELQSREVNGSFDFIGINYYTSNYVKNTPLQDNAKPSYTTDPMTELSFNKSGIPLGPRAAAVWLYVYPRGLRDLLIHIKDKYNNPAVYITENGMNELNDPTLSLEEAILDTYRIDYYYRHFHYIHSAIKSGSNVKGFFAWSLLDSFEWVDGFTSRFGLIFVDYKNGLKRHPKLSAQWLKNFLHIPGWLG</sequence>
<dbReference type="EMBL" id="CASHSV030000823">
    <property type="protein sequence ID" value="CAJ2679035.1"/>
    <property type="molecule type" value="Genomic_DNA"/>
</dbReference>
<evidence type="ECO:0000313" key="2">
    <source>
        <dbReference type="Proteomes" id="UP001177021"/>
    </source>
</evidence>
<comment type="caution">
    <text evidence="1">The sequence shown here is derived from an EMBL/GenBank/DDBJ whole genome shotgun (WGS) entry which is preliminary data.</text>
</comment>
<protein>
    <submittedName>
        <fullName evidence="1">Uncharacterized protein</fullName>
    </submittedName>
</protein>
<evidence type="ECO:0000313" key="1">
    <source>
        <dbReference type="EMBL" id="CAJ2679035.1"/>
    </source>
</evidence>